<gene>
    <name evidence="1" type="ORF">PHACADRAFT_258999</name>
</gene>
<reference evidence="1 2" key="1">
    <citation type="journal article" date="2012" name="BMC Genomics">
        <title>Comparative genomics of the white-rot fungi, Phanerochaete carnosa and P. chrysosporium, to elucidate the genetic basis of the distinct wood types they colonize.</title>
        <authorList>
            <person name="Suzuki H."/>
            <person name="MacDonald J."/>
            <person name="Syed K."/>
            <person name="Salamov A."/>
            <person name="Hori C."/>
            <person name="Aerts A."/>
            <person name="Henrissat B."/>
            <person name="Wiebenga A."/>
            <person name="vanKuyk P.A."/>
            <person name="Barry K."/>
            <person name="Lindquist E."/>
            <person name="LaButti K."/>
            <person name="Lapidus A."/>
            <person name="Lucas S."/>
            <person name="Coutinho P."/>
            <person name="Gong Y."/>
            <person name="Samejima M."/>
            <person name="Mahadevan R."/>
            <person name="Abou-Zaid M."/>
            <person name="de Vries R.P."/>
            <person name="Igarashi K."/>
            <person name="Yadav J.S."/>
            <person name="Grigoriev I.V."/>
            <person name="Master E.R."/>
        </authorList>
    </citation>
    <scope>NUCLEOTIDE SEQUENCE [LARGE SCALE GENOMIC DNA]</scope>
    <source>
        <strain evidence="1 2">HHB-10118-sp</strain>
    </source>
</reference>
<dbReference type="Proteomes" id="UP000008370">
    <property type="component" value="Unassembled WGS sequence"/>
</dbReference>
<proteinExistence type="predicted"/>
<evidence type="ECO:0000313" key="2">
    <source>
        <dbReference type="Proteomes" id="UP000008370"/>
    </source>
</evidence>
<keyword evidence="2" id="KW-1185">Reference proteome</keyword>
<dbReference type="AlphaFoldDB" id="K5W6U3"/>
<dbReference type="GeneID" id="18917268"/>
<evidence type="ECO:0000313" key="1">
    <source>
        <dbReference type="EMBL" id="EKM54850.1"/>
    </source>
</evidence>
<name>K5W6U3_PHACS</name>
<protein>
    <submittedName>
        <fullName evidence="1">Uncharacterized protein</fullName>
    </submittedName>
</protein>
<dbReference type="InParanoid" id="K5W6U3"/>
<dbReference type="RefSeq" id="XP_007397527.1">
    <property type="nucleotide sequence ID" value="XM_007397465.1"/>
</dbReference>
<dbReference type="EMBL" id="JH930473">
    <property type="protein sequence ID" value="EKM54850.1"/>
    <property type="molecule type" value="Genomic_DNA"/>
</dbReference>
<accession>K5W6U3</accession>
<dbReference type="KEGG" id="pco:PHACADRAFT_258999"/>
<dbReference type="HOGENOM" id="CLU_2923395_0_0_1"/>
<organism evidence="1 2">
    <name type="scientific">Phanerochaete carnosa (strain HHB-10118-sp)</name>
    <name type="common">White-rot fungus</name>
    <name type="synonym">Peniophora carnosa</name>
    <dbReference type="NCBI Taxonomy" id="650164"/>
    <lineage>
        <taxon>Eukaryota</taxon>
        <taxon>Fungi</taxon>
        <taxon>Dikarya</taxon>
        <taxon>Basidiomycota</taxon>
        <taxon>Agaricomycotina</taxon>
        <taxon>Agaricomycetes</taxon>
        <taxon>Polyporales</taxon>
        <taxon>Phanerochaetaceae</taxon>
        <taxon>Phanerochaete</taxon>
    </lineage>
</organism>
<sequence>MGLTTFPALEWLNLTSCAWNNRHAVRWKRRTHLHSLMLELIRILEFRKQRDKRSRCSRSRL</sequence>